<dbReference type="PANTHER" id="PTHR47679:SF2">
    <property type="entry name" value="C-TERMINAL OF ROC (COR) DOMAIN-CONTAINING PROTEIN"/>
    <property type="match status" value="1"/>
</dbReference>
<dbReference type="Gene3D" id="3.40.50.300">
    <property type="entry name" value="P-loop containing nucleotide triphosphate hydrolases"/>
    <property type="match status" value="1"/>
</dbReference>
<proteinExistence type="predicted"/>
<dbReference type="STRING" id="53468.A0A0R3UB01"/>
<feature type="compositionally biased region" description="Pro residues" evidence="1">
    <location>
        <begin position="537"/>
        <end position="549"/>
    </location>
</feature>
<evidence type="ECO:0008006" key="4">
    <source>
        <dbReference type="Google" id="ProtNLM"/>
    </source>
</evidence>
<dbReference type="Proteomes" id="UP000267029">
    <property type="component" value="Unassembled WGS sequence"/>
</dbReference>
<feature type="region of interest" description="Disordered" evidence="1">
    <location>
        <begin position="667"/>
        <end position="703"/>
    </location>
</feature>
<reference evidence="2 3" key="1">
    <citation type="submission" date="2018-10" db="EMBL/GenBank/DDBJ databases">
        <authorList>
            <consortium name="Pathogen Informatics"/>
        </authorList>
    </citation>
    <scope>NUCLEOTIDE SEQUENCE [LARGE SCALE GENOMIC DNA]</scope>
</reference>
<accession>A0A0R3UB01</accession>
<dbReference type="SUPFAM" id="SSF52540">
    <property type="entry name" value="P-loop containing nucleoside triphosphate hydrolases"/>
    <property type="match status" value="1"/>
</dbReference>
<evidence type="ECO:0000256" key="1">
    <source>
        <dbReference type="SAM" id="MobiDB-lite"/>
    </source>
</evidence>
<gene>
    <name evidence="2" type="ORF">MCOS_LOCUS4100</name>
</gene>
<name>A0A0R3UB01_MESCO</name>
<feature type="region of interest" description="Disordered" evidence="1">
    <location>
        <begin position="517"/>
        <end position="552"/>
    </location>
</feature>
<feature type="region of interest" description="Disordered" evidence="1">
    <location>
        <begin position="622"/>
        <end position="641"/>
    </location>
</feature>
<dbReference type="EMBL" id="UXSR01001273">
    <property type="protein sequence ID" value="VDD78097.1"/>
    <property type="molecule type" value="Genomic_DNA"/>
</dbReference>
<protein>
    <recommendedName>
        <fullName evidence="4">Roc domain-containing protein</fullName>
    </recommendedName>
</protein>
<dbReference type="OrthoDB" id="10252328at2759"/>
<evidence type="ECO:0000313" key="2">
    <source>
        <dbReference type="EMBL" id="VDD78097.1"/>
    </source>
</evidence>
<evidence type="ECO:0000313" key="3">
    <source>
        <dbReference type="Proteomes" id="UP000267029"/>
    </source>
</evidence>
<sequence length="1066" mass="116124">MFQTPCALKGACRRSTNSFALRDIISPCLNSLPSIYLGLELFYLLVYLPFTCTQIQLSLPATAVTGPKGLALEAACCLPPDLWRLSKLKSLTFFDTPAYAHLVKEIQGGEDPSQAQQHRHPHPPKTESATVVPMLNTKAVLDYLKSLPRSSKPYNKVRLIVIGAPDVGKSTFVDALLRCEGQKAKTASTSASSQASVVSLNDLVVSRKAPCTSSKGWTETVNFTIWDFNVSNMETTATAAASKEVDEVTIASALQQFHMSRTAVYVVVWRATDGPSGLEVVTKLLVDIQCRAPNAPVFIVGTHADKLAAGETLEAAAAETGGCQWTMNEISDLVGRCFFRFSDPVAMGIPQFLRAHFILDCRDEQAVLPVLTAIHKAANFLKPLFRNPLSTRKPDSHQRLLSYPVPLLYHDLEHVTRDLASDLHQSGIPPIISLDDFIAEANARLQQLNSAAQTSSRGGFDSPTDARAAVAFLHEAGHVLYFSGATLHRAIVVDPPWLFGLLVRLLGGHTSAATAEAKRKSPFRKVKPDAEVGAATPLPPPPPPTPTPPYARAGVLNLSRLKDLLTANEVPQEGPVLEQLMGKFHHLEVSFALTYLVGLLAKFELAVPLDSQHLLIPALLPSTKNTPLSDPSGLQSTSRQIRLTPKWTADSERSLLEDSDPLDCSVYTLPRKKKDGNKIPGQAPPLHHSDSLETPPPTNHRRNFSQNILSKLTSWQSSLVPRSLRGGKSKGTALQSLRSPPTPLAAESFPRHLSPLSTDLWRLVPPHPPPYTATSFLRGDPVRQATRIHRGYSVTPPWELQPDCRNEVLRVYALTYIPAGFWTRLITRLLTDSHLNSVCGNLYNLSSIQPELAASLLTMEPSSAQSAGYTESSDGGCELFPGWSLSRTGLQMTLAGGSIPVFTLEQVGESASSVIAVRNSSSDFISAAPFFPLFALLASRRGRNHHPSSFVVVGVMSSCEIGASSKHSIAELGAEANELTRVKEPCEGALTLCDRDFKAWDLRLLRLSTGAAEAFRECSRGQDSRRVANSSGLLEEPFGKHCRLVFQPLTFPWCCCLIKIAHYQVV</sequence>
<dbReference type="PANTHER" id="PTHR47679">
    <property type="entry name" value="PROTEIN TORNADO 1"/>
    <property type="match status" value="1"/>
</dbReference>
<organism evidence="2 3">
    <name type="scientific">Mesocestoides corti</name>
    <name type="common">Flatworm</name>
    <dbReference type="NCBI Taxonomy" id="53468"/>
    <lineage>
        <taxon>Eukaryota</taxon>
        <taxon>Metazoa</taxon>
        <taxon>Spiralia</taxon>
        <taxon>Lophotrochozoa</taxon>
        <taxon>Platyhelminthes</taxon>
        <taxon>Cestoda</taxon>
        <taxon>Eucestoda</taxon>
        <taxon>Cyclophyllidea</taxon>
        <taxon>Mesocestoididae</taxon>
        <taxon>Mesocestoides</taxon>
    </lineage>
</organism>
<feature type="region of interest" description="Disordered" evidence="1">
    <location>
        <begin position="721"/>
        <end position="746"/>
    </location>
</feature>
<dbReference type="AlphaFoldDB" id="A0A0R3UB01"/>
<keyword evidence="3" id="KW-1185">Reference proteome</keyword>
<dbReference type="InterPro" id="IPR027417">
    <property type="entry name" value="P-loop_NTPase"/>
</dbReference>